<protein>
    <submittedName>
        <fullName evidence="1">Uncharacterized protein</fullName>
    </submittedName>
</protein>
<evidence type="ECO:0000313" key="1">
    <source>
        <dbReference type="EMBL" id="HIY94963.1"/>
    </source>
</evidence>
<proteinExistence type="predicted"/>
<comment type="caution">
    <text evidence="1">The sequence shown here is derived from an EMBL/GenBank/DDBJ whole genome shotgun (WGS) entry which is preliminary data.</text>
</comment>
<gene>
    <name evidence="1" type="ORF">H9821_04775</name>
</gene>
<dbReference type="EMBL" id="DXCN01000039">
    <property type="protein sequence ID" value="HIY94963.1"/>
    <property type="molecule type" value="Genomic_DNA"/>
</dbReference>
<accession>A0A9D1ZT39</accession>
<reference evidence="1" key="1">
    <citation type="journal article" date="2021" name="PeerJ">
        <title>Extensive microbial diversity within the chicken gut microbiome revealed by metagenomics and culture.</title>
        <authorList>
            <person name="Gilroy R."/>
            <person name="Ravi A."/>
            <person name="Getino M."/>
            <person name="Pursley I."/>
            <person name="Horton D.L."/>
            <person name="Alikhan N.F."/>
            <person name="Baker D."/>
            <person name="Gharbi K."/>
            <person name="Hall N."/>
            <person name="Watson M."/>
            <person name="Adriaenssens E.M."/>
            <person name="Foster-Nyarko E."/>
            <person name="Jarju S."/>
            <person name="Secka A."/>
            <person name="Antonio M."/>
            <person name="Oren A."/>
            <person name="Chaudhuri R.R."/>
            <person name="La Ragione R."/>
            <person name="Hildebrand F."/>
            <person name="Pallen M.J."/>
        </authorList>
    </citation>
    <scope>NUCLEOTIDE SEQUENCE</scope>
    <source>
        <strain evidence="1">ChiHjej12B11-9195</strain>
    </source>
</reference>
<dbReference type="Proteomes" id="UP000824134">
    <property type="component" value="Unassembled WGS sequence"/>
</dbReference>
<dbReference type="AlphaFoldDB" id="A0A9D1ZT39"/>
<sequence length="96" mass="10809">MTRSWFKCAECGIECDNSVRAPENAPGEPNQSFEVCQPCAASFCPVCDSLYAQPTPTAKQGWTSQCIECGHRDFFTPEVARNIVNLNHRMRKETHQ</sequence>
<reference evidence="1" key="2">
    <citation type="submission" date="2021-04" db="EMBL/GenBank/DDBJ databases">
        <authorList>
            <person name="Gilroy R."/>
        </authorList>
    </citation>
    <scope>NUCLEOTIDE SEQUENCE</scope>
    <source>
        <strain evidence="1">ChiHjej12B11-9195</strain>
    </source>
</reference>
<organism evidence="1 2">
    <name type="scientific">Candidatus Rothia avicola</name>
    <dbReference type="NCBI Taxonomy" id="2840478"/>
    <lineage>
        <taxon>Bacteria</taxon>
        <taxon>Bacillati</taxon>
        <taxon>Actinomycetota</taxon>
        <taxon>Actinomycetes</taxon>
        <taxon>Micrococcales</taxon>
        <taxon>Micrococcaceae</taxon>
        <taxon>Rothia</taxon>
    </lineage>
</organism>
<name>A0A9D1ZT39_9MICC</name>
<evidence type="ECO:0000313" key="2">
    <source>
        <dbReference type="Proteomes" id="UP000824134"/>
    </source>
</evidence>